<feature type="chain" id="PRO_5047480074" evidence="1">
    <location>
        <begin position="22"/>
        <end position="111"/>
    </location>
</feature>
<evidence type="ECO:0000313" key="2">
    <source>
        <dbReference type="EMBL" id="GGD56974.1"/>
    </source>
</evidence>
<reference evidence="3" key="1">
    <citation type="journal article" date="2019" name="Int. J. Syst. Evol. Microbiol.">
        <title>The Global Catalogue of Microorganisms (GCM) 10K type strain sequencing project: providing services to taxonomists for standard genome sequencing and annotation.</title>
        <authorList>
            <consortium name="The Broad Institute Genomics Platform"/>
            <consortium name="The Broad Institute Genome Sequencing Center for Infectious Disease"/>
            <person name="Wu L."/>
            <person name="Ma J."/>
        </authorList>
    </citation>
    <scope>NUCLEOTIDE SEQUENCE [LARGE SCALE GENOMIC DNA]</scope>
    <source>
        <strain evidence="3">CGMCC 1.12606</strain>
    </source>
</reference>
<evidence type="ECO:0000313" key="3">
    <source>
        <dbReference type="Proteomes" id="UP000625780"/>
    </source>
</evidence>
<evidence type="ECO:0000256" key="1">
    <source>
        <dbReference type="SAM" id="SignalP"/>
    </source>
</evidence>
<name>A0ABQ1R5V1_9FLAO</name>
<dbReference type="RefSeq" id="WP_188371051.1">
    <property type="nucleotide sequence ID" value="NZ_BMFH01000002.1"/>
</dbReference>
<sequence>MRKLSLVFAAALLLAGGNLFANDSGTIDPNNELAVQIGDLLKDNNFVLDEEDLTAKVLFTLNDEKEIVVISVETEDEILEKFVKSRLNYKQVNVVAGKEGKMYTVPVRIQG</sequence>
<proteinExistence type="predicted"/>
<keyword evidence="3" id="KW-1185">Reference proteome</keyword>
<comment type="caution">
    <text evidence="2">The sequence shown here is derived from an EMBL/GenBank/DDBJ whole genome shotgun (WGS) entry which is preliminary data.</text>
</comment>
<keyword evidence="1" id="KW-0732">Signal</keyword>
<protein>
    <submittedName>
        <fullName evidence="2">Uncharacterized protein</fullName>
    </submittedName>
</protein>
<organism evidence="2 3">
    <name type="scientific">Muriicola marianensis</name>
    <dbReference type="NCBI Taxonomy" id="1324801"/>
    <lineage>
        <taxon>Bacteria</taxon>
        <taxon>Pseudomonadati</taxon>
        <taxon>Bacteroidota</taxon>
        <taxon>Flavobacteriia</taxon>
        <taxon>Flavobacteriales</taxon>
        <taxon>Flavobacteriaceae</taxon>
        <taxon>Muriicola</taxon>
    </lineage>
</organism>
<gene>
    <name evidence="2" type="ORF">GCM10011361_24390</name>
</gene>
<dbReference type="Proteomes" id="UP000625780">
    <property type="component" value="Unassembled WGS sequence"/>
</dbReference>
<dbReference type="EMBL" id="BMFH01000002">
    <property type="protein sequence ID" value="GGD56974.1"/>
    <property type="molecule type" value="Genomic_DNA"/>
</dbReference>
<accession>A0ABQ1R5V1</accession>
<feature type="signal peptide" evidence="1">
    <location>
        <begin position="1"/>
        <end position="21"/>
    </location>
</feature>